<evidence type="ECO:0008006" key="3">
    <source>
        <dbReference type="Google" id="ProtNLM"/>
    </source>
</evidence>
<accession>A0A1I6QDW6</accession>
<evidence type="ECO:0000313" key="1">
    <source>
        <dbReference type="EMBL" id="SFS50666.1"/>
    </source>
</evidence>
<proteinExistence type="predicted"/>
<organism evidence="1 2">
    <name type="scientific">Marininema halotolerans</name>
    <dbReference type="NCBI Taxonomy" id="1155944"/>
    <lineage>
        <taxon>Bacteria</taxon>
        <taxon>Bacillati</taxon>
        <taxon>Bacillota</taxon>
        <taxon>Bacilli</taxon>
        <taxon>Bacillales</taxon>
        <taxon>Thermoactinomycetaceae</taxon>
        <taxon>Marininema</taxon>
    </lineage>
</organism>
<reference evidence="2" key="1">
    <citation type="submission" date="2016-10" db="EMBL/GenBank/DDBJ databases">
        <authorList>
            <person name="Varghese N."/>
            <person name="Submissions S."/>
        </authorList>
    </citation>
    <scope>NUCLEOTIDE SEQUENCE [LARGE SCALE GENOMIC DNA]</scope>
    <source>
        <strain evidence="2">DSM 45789</strain>
    </source>
</reference>
<dbReference type="Proteomes" id="UP000198660">
    <property type="component" value="Unassembled WGS sequence"/>
</dbReference>
<dbReference type="AlphaFoldDB" id="A0A1I6QDW6"/>
<dbReference type="InterPro" id="IPR036388">
    <property type="entry name" value="WH-like_DNA-bd_sf"/>
</dbReference>
<dbReference type="OrthoDB" id="2326035at2"/>
<protein>
    <recommendedName>
        <fullName evidence="3">Virus attachment protein p12 family protein</fullName>
    </recommendedName>
</protein>
<dbReference type="RefSeq" id="WP_091834712.1">
    <property type="nucleotide sequence ID" value="NZ_FPAA01000003.1"/>
</dbReference>
<name>A0A1I6QDW6_9BACL</name>
<evidence type="ECO:0000313" key="2">
    <source>
        <dbReference type="Proteomes" id="UP000198660"/>
    </source>
</evidence>
<dbReference type="Gene3D" id="1.10.10.10">
    <property type="entry name" value="Winged helix-like DNA-binding domain superfamily/Winged helix DNA-binding domain"/>
    <property type="match status" value="1"/>
</dbReference>
<keyword evidence="2" id="KW-1185">Reference proteome</keyword>
<gene>
    <name evidence="1" type="ORF">SAMN05444972_10390</name>
</gene>
<sequence>MIYLVIAGVLGLAAWQLIGFLRRLKSSDSGCAAGGCNSCPSDGGCSIQDWNFIKEESLRKSETTS</sequence>
<dbReference type="EMBL" id="FPAA01000003">
    <property type="protein sequence ID" value="SFS50666.1"/>
    <property type="molecule type" value="Genomic_DNA"/>
</dbReference>